<accession>A0A6I4M5V4</accession>
<evidence type="ECO:0000313" key="3">
    <source>
        <dbReference type="Proteomes" id="UP000471147"/>
    </source>
</evidence>
<keyword evidence="3" id="KW-1185">Reference proteome</keyword>
<feature type="domain" description="Antitoxin Xre/MbcA/ParS-like toxin-binding" evidence="1">
    <location>
        <begin position="79"/>
        <end position="122"/>
    </location>
</feature>
<dbReference type="Pfam" id="PF09722">
    <property type="entry name" value="Xre_MbcA_ParS_C"/>
    <property type="match status" value="1"/>
</dbReference>
<dbReference type="InterPro" id="IPR024467">
    <property type="entry name" value="Xre/MbcA/ParS-like_toxin-bd"/>
</dbReference>
<dbReference type="OrthoDB" id="582619at2"/>
<proteinExistence type="predicted"/>
<reference evidence="2 3" key="1">
    <citation type="submission" date="2019-01" db="EMBL/GenBank/DDBJ databases">
        <title>Sphingorhabdus lacus sp.nov., isolated from an oligotrophic freshwater lake.</title>
        <authorList>
            <person name="Park M."/>
        </authorList>
    </citation>
    <scope>NUCLEOTIDE SEQUENCE [LARGE SCALE GENOMIC DNA]</scope>
    <source>
        <strain evidence="2 3">IMCC26285</strain>
    </source>
</reference>
<name>A0A6I4M5V4_9SPHN</name>
<organism evidence="2 3">
    <name type="scientific">Sphingorhabdus profundilacus</name>
    <dbReference type="NCBI Taxonomy" id="2509718"/>
    <lineage>
        <taxon>Bacteria</taxon>
        <taxon>Pseudomonadati</taxon>
        <taxon>Pseudomonadota</taxon>
        <taxon>Alphaproteobacteria</taxon>
        <taxon>Sphingomonadales</taxon>
        <taxon>Sphingomonadaceae</taxon>
        <taxon>Sphingorhabdus</taxon>
    </lineage>
</organism>
<protein>
    <submittedName>
        <fullName evidence="2">DUF2384 domain-containing protein</fullName>
    </submittedName>
</protein>
<dbReference type="EMBL" id="SDWJ01000001">
    <property type="protein sequence ID" value="MVZ97555.1"/>
    <property type="molecule type" value="Genomic_DNA"/>
</dbReference>
<sequence>MPTFAPFADAGFLGACFTKSGDVDIAYLADLFRMSKTQLAETVGLPLATVIKTNRMKAPKAQGRMTEMLEIIARIKNWAGGDAQAMAWYRSQPIPALDGRTAESLVKSGDAAAVRDYLDHMALGGFA</sequence>
<evidence type="ECO:0000313" key="2">
    <source>
        <dbReference type="EMBL" id="MVZ97555.1"/>
    </source>
</evidence>
<evidence type="ECO:0000259" key="1">
    <source>
        <dbReference type="Pfam" id="PF09722"/>
    </source>
</evidence>
<dbReference type="AlphaFoldDB" id="A0A6I4M5V4"/>
<gene>
    <name evidence="2" type="ORF">EUU23_07530</name>
</gene>
<dbReference type="Proteomes" id="UP000471147">
    <property type="component" value="Unassembled WGS sequence"/>
</dbReference>
<comment type="caution">
    <text evidence="2">The sequence shown here is derived from an EMBL/GenBank/DDBJ whole genome shotgun (WGS) entry which is preliminary data.</text>
</comment>